<evidence type="ECO:0000313" key="4">
    <source>
        <dbReference type="EMBL" id="GAP12374.1"/>
    </source>
</evidence>
<dbReference type="GO" id="GO:0016787">
    <property type="term" value="F:hydrolase activity"/>
    <property type="evidence" value="ECO:0007669"/>
    <property type="project" value="UniProtKB-UniRule"/>
</dbReference>
<proteinExistence type="inferred from homology"/>
<reference evidence="4" key="1">
    <citation type="submission" date="2015-07" db="EMBL/GenBank/DDBJ databases">
        <title>Draft Genome Sequences of Anaerolinea thermolimosa IMO-1, Bellilinea caldifistulae GOMI-1, Leptolinea tardivitalis YMTK-2, Levilinea saccharolytica KIBI-1,Longilinea arvoryzae KOME-1, Previously Described as Members of the Anaerolineaceae (Chloroflexi).</title>
        <authorList>
            <person name="Sekiguchi Y."/>
            <person name="Ohashi A."/>
            <person name="Matsuura N."/>
            <person name="Tourlousse M.D."/>
        </authorList>
    </citation>
    <scope>NUCLEOTIDE SEQUENCE [LARGE SCALE GENOMIC DNA]</scope>
    <source>
        <strain evidence="4">KOME-1</strain>
    </source>
</reference>
<dbReference type="PANTHER" id="PTHR43165">
    <property type="entry name" value="METALLOPHOSPHOESTERASE"/>
    <property type="match status" value="1"/>
</dbReference>
<comment type="similarity">
    <text evidence="1 2">Belongs to the metallophosphoesterase superfamily. YfcE family.</text>
</comment>
<accession>A0A0S7BDF6</accession>
<evidence type="ECO:0000256" key="1">
    <source>
        <dbReference type="ARBA" id="ARBA00008950"/>
    </source>
</evidence>
<dbReference type="InterPro" id="IPR000979">
    <property type="entry name" value="Phosphodiesterase_MJ0936/Vps29"/>
</dbReference>
<dbReference type="OrthoDB" id="9800565at2"/>
<evidence type="ECO:0000313" key="5">
    <source>
        <dbReference type="Proteomes" id="UP000055060"/>
    </source>
</evidence>
<dbReference type="AlphaFoldDB" id="A0A0S7BDF6"/>
<dbReference type="Proteomes" id="UP000055060">
    <property type="component" value="Unassembled WGS sequence"/>
</dbReference>
<keyword evidence="2" id="KW-0479">Metal-binding</keyword>
<feature type="domain" description="Calcineurin-like phosphoesterase" evidence="3">
    <location>
        <begin position="3"/>
        <end position="156"/>
    </location>
</feature>
<comment type="cofactor">
    <cofactor evidence="2">
        <name>a divalent metal cation</name>
        <dbReference type="ChEBI" id="CHEBI:60240"/>
    </cofactor>
</comment>
<name>A0A0S7BDF6_9CHLR</name>
<keyword evidence="5" id="KW-1185">Reference proteome</keyword>
<gene>
    <name evidence="4" type="ORF">LARV_00108</name>
</gene>
<dbReference type="SUPFAM" id="SSF56300">
    <property type="entry name" value="Metallo-dependent phosphatases"/>
    <property type="match status" value="1"/>
</dbReference>
<evidence type="ECO:0000259" key="3">
    <source>
        <dbReference type="Pfam" id="PF12850"/>
    </source>
</evidence>
<dbReference type="EC" id="3.1.4.-" evidence="2"/>
<dbReference type="PANTHER" id="PTHR43165:SF1">
    <property type="entry name" value="PHOSPHODIESTERASE MJ0936"/>
    <property type="match status" value="1"/>
</dbReference>
<dbReference type="InterPro" id="IPR024654">
    <property type="entry name" value="Calcineurin-like_PHP_lpxH"/>
</dbReference>
<dbReference type="STRING" id="360412.LARV_00108"/>
<dbReference type="RefSeq" id="WP_075071808.1">
    <property type="nucleotide sequence ID" value="NZ_DF967972.1"/>
</dbReference>
<protein>
    <recommendedName>
        <fullName evidence="2">Phosphoesterase</fullName>
        <ecNumber evidence="2">3.1.4.-</ecNumber>
    </recommendedName>
</protein>
<dbReference type="InterPro" id="IPR029052">
    <property type="entry name" value="Metallo-depent_PP-like"/>
</dbReference>
<dbReference type="Gene3D" id="3.60.21.10">
    <property type="match status" value="1"/>
</dbReference>
<sequence length="166" mass="18091">MSKIGVLSDTHNNVKNLRAALEIFERAGARTLIHCGDVTTLETLEWLVEYRVICVFGNADAASGELRDMLLRYNPENYAGLSFTGTLDGASIAAAHGHLPGAVDELARSGAYDYVFCGHSHHRRDERIGRARVINPGALGGMHREERSCCLVDLQAGAVEFVLLPE</sequence>
<dbReference type="EMBL" id="DF967972">
    <property type="protein sequence ID" value="GAP12374.1"/>
    <property type="molecule type" value="Genomic_DNA"/>
</dbReference>
<dbReference type="Pfam" id="PF12850">
    <property type="entry name" value="Metallophos_2"/>
    <property type="match status" value="1"/>
</dbReference>
<dbReference type="GO" id="GO:0046872">
    <property type="term" value="F:metal ion binding"/>
    <property type="evidence" value="ECO:0007669"/>
    <property type="project" value="UniProtKB-KW"/>
</dbReference>
<organism evidence="4">
    <name type="scientific">Longilinea arvoryzae</name>
    <dbReference type="NCBI Taxonomy" id="360412"/>
    <lineage>
        <taxon>Bacteria</taxon>
        <taxon>Bacillati</taxon>
        <taxon>Chloroflexota</taxon>
        <taxon>Anaerolineae</taxon>
        <taxon>Anaerolineales</taxon>
        <taxon>Anaerolineaceae</taxon>
        <taxon>Longilinea</taxon>
    </lineage>
</organism>
<evidence type="ECO:0000256" key="2">
    <source>
        <dbReference type="RuleBase" id="RU362039"/>
    </source>
</evidence>
<dbReference type="InterPro" id="IPR053193">
    <property type="entry name" value="MetalloPDE_YfcE-like"/>
</dbReference>
<dbReference type="NCBIfam" id="TIGR00040">
    <property type="entry name" value="yfcE"/>
    <property type="match status" value="1"/>
</dbReference>